<reference evidence="2" key="2">
    <citation type="submission" date="2023-05" db="EMBL/GenBank/DDBJ databases">
        <authorList>
            <consortium name="Lawrence Berkeley National Laboratory"/>
            <person name="Steindorff A."/>
            <person name="Hensen N."/>
            <person name="Bonometti L."/>
            <person name="Westerberg I."/>
            <person name="Brannstrom I.O."/>
            <person name="Guillou S."/>
            <person name="Cros-Aarteil S."/>
            <person name="Calhoun S."/>
            <person name="Haridas S."/>
            <person name="Kuo A."/>
            <person name="Mondo S."/>
            <person name="Pangilinan J."/>
            <person name="Riley R."/>
            <person name="Labutti K."/>
            <person name="Andreopoulos B."/>
            <person name="Lipzen A."/>
            <person name="Chen C."/>
            <person name="Yanf M."/>
            <person name="Daum C."/>
            <person name="Ng V."/>
            <person name="Clum A."/>
            <person name="Ohm R."/>
            <person name="Martin F."/>
            <person name="Silar P."/>
            <person name="Natvig D."/>
            <person name="Lalanne C."/>
            <person name="Gautier V."/>
            <person name="Ament-Velasquez S.L."/>
            <person name="Kruys A."/>
            <person name="Hutchinson M.I."/>
            <person name="Powell A.J."/>
            <person name="Barry K."/>
            <person name="Miller A.N."/>
            <person name="Grigoriev I.V."/>
            <person name="Debuchy R."/>
            <person name="Gladieux P."/>
            <person name="Thoren M.H."/>
            <person name="Johannesson H."/>
        </authorList>
    </citation>
    <scope>NUCLEOTIDE SEQUENCE</scope>
    <source>
        <strain evidence="2">CBS 892.96</strain>
    </source>
</reference>
<accession>A0AAN7A8Q5</accession>
<proteinExistence type="predicted"/>
<evidence type="ECO:0000256" key="1">
    <source>
        <dbReference type="SAM" id="MobiDB-lite"/>
    </source>
</evidence>
<gene>
    <name evidence="2" type="ORF">QBC36DRAFT_184939</name>
</gene>
<feature type="region of interest" description="Disordered" evidence="1">
    <location>
        <begin position="62"/>
        <end position="84"/>
    </location>
</feature>
<evidence type="ECO:0000313" key="2">
    <source>
        <dbReference type="EMBL" id="KAK4177474.1"/>
    </source>
</evidence>
<reference evidence="2" key="1">
    <citation type="journal article" date="2023" name="Mol. Phylogenet. Evol.">
        <title>Genome-scale phylogeny and comparative genomics of the fungal order Sordariales.</title>
        <authorList>
            <person name="Hensen N."/>
            <person name="Bonometti L."/>
            <person name="Westerberg I."/>
            <person name="Brannstrom I.O."/>
            <person name="Guillou S."/>
            <person name="Cros-Aarteil S."/>
            <person name="Calhoun S."/>
            <person name="Haridas S."/>
            <person name="Kuo A."/>
            <person name="Mondo S."/>
            <person name="Pangilinan J."/>
            <person name="Riley R."/>
            <person name="LaButti K."/>
            <person name="Andreopoulos B."/>
            <person name="Lipzen A."/>
            <person name="Chen C."/>
            <person name="Yan M."/>
            <person name="Daum C."/>
            <person name="Ng V."/>
            <person name="Clum A."/>
            <person name="Steindorff A."/>
            <person name="Ohm R.A."/>
            <person name="Martin F."/>
            <person name="Silar P."/>
            <person name="Natvig D.O."/>
            <person name="Lalanne C."/>
            <person name="Gautier V."/>
            <person name="Ament-Velasquez S.L."/>
            <person name="Kruys A."/>
            <person name="Hutchinson M.I."/>
            <person name="Powell A.J."/>
            <person name="Barry K."/>
            <person name="Miller A.N."/>
            <person name="Grigoriev I.V."/>
            <person name="Debuchy R."/>
            <person name="Gladieux P."/>
            <person name="Hiltunen Thoren M."/>
            <person name="Johannesson H."/>
        </authorList>
    </citation>
    <scope>NUCLEOTIDE SEQUENCE</scope>
    <source>
        <strain evidence="2">CBS 892.96</strain>
    </source>
</reference>
<organism evidence="2 3">
    <name type="scientific">Triangularia setosa</name>
    <dbReference type="NCBI Taxonomy" id="2587417"/>
    <lineage>
        <taxon>Eukaryota</taxon>
        <taxon>Fungi</taxon>
        <taxon>Dikarya</taxon>
        <taxon>Ascomycota</taxon>
        <taxon>Pezizomycotina</taxon>
        <taxon>Sordariomycetes</taxon>
        <taxon>Sordariomycetidae</taxon>
        <taxon>Sordariales</taxon>
        <taxon>Podosporaceae</taxon>
        <taxon>Triangularia</taxon>
    </lineage>
</organism>
<keyword evidence="3" id="KW-1185">Reference proteome</keyword>
<comment type="caution">
    <text evidence="2">The sequence shown here is derived from an EMBL/GenBank/DDBJ whole genome shotgun (WGS) entry which is preliminary data.</text>
</comment>
<feature type="non-terminal residue" evidence="2">
    <location>
        <position position="1"/>
    </location>
</feature>
<evidence type="ECO:0000313" key="3">
    <source>
        <dbReference type="Proteomes" id="UP001302321"/>
    </source>
</evidence>
<dbReference type="AlphaFoldDB" id="A0AAN7A8Q5"/>
<dbReference type="Proteomes" id="UP001302321">
    <property type="component" value="Unassembled WGS sequence"/>
</dbReference>
<dbReference type="EMBL" id="MU866163">
    <property type="protein sequence ID" value="KAK4177474.1"/>
    <property type="molecule type" value="Genomic_DNA"/>
</dbReference>
<protein>
    <submittedName>
        <fullName evidence="2">Uncharacterized protein</fullName>
    </submittedName>
</protein>
<name>A0AAN7A8Q5_9PEZI</name>
<sequence>SSQTKISAFDKPFTSSTPCHPLLKSRKELELSLFDSLFYQAPHNTNNNQLPHRTSCAVLPLTEEESTKPRQTFEGPVCYPHRPP</sequence>